<reference evidence="1" key="1">
    <citation type="submission" date="2024-05" db="EMBL/GenBank/DDBJ databases">
        <authorList>
            <person name="Herbig A.F."/>
            <person name="Pendergrass E.L."/>
        </authorList>
    </citation>
    <scope>NUCLEOTIDE SEQUENCE</scope>
</reference>
<evidence type="ECO:0000313" key="1">
    <source>
        <dbReference type="EMBL" id="XCD09578.1"/>
    </source>
</evidence>
<gene>
    <name evidence="1" type="ORF">Adastra030</name>
</gene>
<sequence length="100" mass="11230">MYGLRTAKEVREAKALTHPATDRVRNMLEGIQDKIDEAVVNNKNSIIEKCPCGDNREEQGKTVEDLTEVIGTLRSYGYSASLGPSHDENKNPIWVIYCSF</sequence>
<proteinExistence type="predicted"/>
<organism evidence="1">
    <name type="scientific">Bacillus phage Adastra</name>
    <dbReference type="NCBI Taxonomy" id="3143958"/>
    <lineage>
        <taxon>Viruses</taxon>
        <taxon>Duplodnaviria</taxon>
        <taxon>Heunggongvirae</taxon>
        <taxon>Uroviricota</taxon>
        <taxon>Caudoviricetes</taxon>
        <taxon>Herelleviridae</taxon>
        <taxon>Spounavirinae</taxon>
        <taxon>Okubovirus</taxon>
    </lineage>
</organism>
<name>A0AAU8BC72_9CAUD</name>
<protein>
    <submittedName>
        <fullName evidence="1">Uncharacterized protein</fullName>
    </submittedName>
</protein>
<dbReference type="EMBL" id="PP819608">
    <property type="protein sequence ID" value="XCD09578.1"/>
    <property type="molecule type" value="Genomic_DNA"/>
</dbReference>
<accession>A0AAU8BC72</accession>